<name>A0A518DE08_9BACT</name>
<sequence length="54" mass="6500">MDEWVRKAKKLLTVRRFSMQSTTKRIAVPIDLQYAYPWHHETYQGIRQYADESG</sequence>
<reference evidence="1 2" key="1">
    <citation type="submission" date="2019-02" db="EMBL/GenBank/DDBJ databases">
        <title>Deep-cultivation of Planctomycetes and their phenomic and genomic characterization uncovers novel biology.</title>
        <authorList>
            <person name="Wiegand S."/>
            <person name="Jogler M."/>
            <person name="Boedeker C."/>
            <person name="Pinto D."/>
            <person name="Vollmers J."/>
            <person name="Rivas-Marin E."/>
            <person name="Kohn T."/>
            <person name="Peeters S.H."/>
            <person name="Heuer A."/>
            <person name="Rast P."/>
            <person name="Oberbeckmann S."/>
            <person name="Bunk B."/>
            <person name="Jeske O."/>
            <person name="Meyerdierks A."/>
            <person name="Storesund J.E."/>
            <person name="Kallscheuer N."/>
            <person name="Luecker S."/>
            <person name="Lage O.M."/>
            <person name="Pohl T."/>
            <person name="Merkel B.J."/>
            <person name="Hornburger P."/>
            <person name="Mueller R.-W."/>
            <person name="Bruemmer F."/>
            <person name="Labrenz M."/>
            <person name="Spormann A.M."/>
            <person name="Op den Camp H."/>
            <person name="Overmann J."/>
            <person name="Amann R."/>
            <person name="Jetten M.S.M."/>
            <person name="Mascher T."/>
            <person name="Medema M.H."/>
            <person name="Devos D.P."/>
            <person name="Kaster A.-K."/>
            <person name="Ovreas L."/>
            <person name="Rohde M."/>
            <person name="Galperin M.Y."/>
            <person name="Jogler C."/>
        </authorList>
    </citation>
    <scope>NUCLEOTIDE SEQUENCE [LARGE SCALE GENOMIC DNA]</scope>
    <source>
        <strain evidence="1 2">Pla175</strain>
    </source>
</reference>
<dbReference type="AlphaFoldDB" id="A0A518DE08"/>
<keyword evidence="2" id="KW-1185">Reference proteome</keyword>
<gene>
    <name evidence="1" type="ORF">Pla175_30560</name>
</gene>
<accession>A0A518DE08</accession>
<dbReference type="KEGG" id="pnd:Pla175_30560"/>
<evidence type="ECO:0000313" key="2">
    <source>
        <dbReference type="Proteomes" id="UP000317429"/>
    </source>
</evidence>
<evidence type="ECO:0000313" key="1">
    <source>
        <dbReference type="EMBL" id="QDU89662.1"/>
    </source>
</evidence>
<protein>
    <submittedName>
        <fullName evidence="1">Uncharacterized protein</fullName>
    </submittedName>
</protein>
<proteinExistence type="predicted"/>
<dbReference type="Proteomes" id="UP000317429">
    <property type="component" value="Chromosome"/>
</dbReference>
<dbReference type="EMBL" id="CP036291">
    <property type="protein sequence ID" value="QDU89662.1"/>
    <property type="molecule type" value="Genomic_DNA"/>
</dbReference>
<organism evidence="1 2">
    <name type="scientific">Pirellulimonas nuda</name>
    <dbReference type="NCBI Taxonomy" id="2528009"/>
    <lineage>
        <taxon>Bacteria</taxon>
        <taxon>Pseudomonadati</taxon>
        <taxon>Planctomycetota</taxon>
        <taxon>Planctomycetia</taxon>
        <taxon>Pirellulales</taxon>
        <taxon>Lacipirellulaceae</taxon>
        <taxon>Pirellulimonas</taxon>
    </lineage>
</organism>